<dbReference type="RefSeq" id="WP_163315005.1">
    <property type="nucleotide sequence ID" value="NZ_JAAGAA010000002.1"/>
</dbReference>
<dbReference type="PROSITE" id="PS51782">
    <property type="entry name" value="LYSM"/>
    <property type="match status" value="2"/>
</dbReference>
<dbReference type="GO" id="GO:0000270">
    <property type="term" value="P:peptidoglycan metabolic process"/>
    <property type="evidence" value="ECO:0007669"/>
    <property type="project" value="InterPro"/>
</dbReference>
<evidence type="ECO:0000313" key="5">
    <source>
        <dbReference type="Proteomes" id="UP000482578"/>
    </source>
</evidence>
<dbReference type="Gene3D" id="3.10.350.10">
    <property type="entry name" value="LysM domain"/>
    <property type="match status" value="2"/>
</dbReference>
<feature type="domain" description="LysM" evidence="3">
    <location>
        <begin position="619"/>
        <end position="663"/>
    </location>
</feature>
<sequence length="666" mass="72077">MKKFSIALSLSLAFTAWAAPAKAATIFGKPERLAVDEALAVGLDMMLQNTSLLRNGDNLILRMREGFQMSEVNPELVRRLERQYAANPAGLRRSMDRSRKYLFYIMNEVERRGMPTELALLPVVESAFVPTARSHVGAAGLWQFMPATGRQYGLEQTWWYDGRRDVVESTNAALDYLQTLYGMFGDWSLALASYNWGQGNVSRAIERARAQGLEPTYENLRLPNETRNYVPKLLAVRNVILEPERFNLSLGDFPNKPYFVAISTGRHMDIDVAARLAEMPVSEFKELNPAFNLPVYAHKSGRQMLLPADRLHRFERNVAKWDKPLMNWEVHVPQDGVDASTLAGEYGMNVGELLAVNNARGGRFAPGQPVLVASRNARAEPLTLRVANERRATAFEVPVLATLDSSQANPSASPPMLAAAGPAAVAQVQRVAVAEQAAPAIQPLAIAPLQAPAVSTATQTVALAEPAVTATPAASIAPLAVSATPAAPQRLAVAEQATPLAIAPLKAETPQRAAPAQPVRVAVTERTLATRAVEAVASAQQENVANLHTVQGGDTLYNISRRYGMNVAQLQALNGLEDSRLQLGQTLKVSGTPIIGTPVSAQADAVSELAALSGGQPQREYIVQTGDTVYGIARKFGVHHTDIKRWNAAARLAALQPGQRLIVQGL</sequence>
<dbReference type="InterPro" id="IPR008258">
    <property type="entry name" value="Transglycosylase_SLT_dom_1"/>
</dbReference>
<dbReference type="InterPro" id="IPR000189">
    <property type="entry name" value="Transglyc_AS"/>
</dbReference>
<dbReference type="InterPro" id="IPR023346">
    <property type="entry name" value="Lysozyme-like_dom_sf"/>
</dbReference>
<accession>A0A6B2KNK0</accession>
<feature type="signal peptide" evidence="2">
    <location>
        <begin position="1"/>
        <end position="18"/>
    </location>
</feature>
<reference evidence="4 5" key="1">
    <citation type="submission" date="2020-02" db="EMBL/GenBank/DDBJ databases">
        <authorList>
            <person name="Yang Z."/>
        </authorList>
    </citation>
    <scope>NUCLEOTIDE SEQUENCE [LARGE SCALE GENOMIC DNA]</scope>
    <source>
        <strain evidence="4 5">HX-7-9</strain>
    </source>
</reference>
<dbReference type="AlphaFoldDB" id="A0A6B2KNK0"/>
<gene>
    <name evidence="4" type="ORF">GZH52_02880</name>
</gene>
<dbReference type="SMART" id="SM00257">
    <property type="entry name" value="LysM"/>
    <property type="match status" value="2"/>
</dbReference>
<evidence type="ECO:0000313" key="4">
    <source>
        <dbReference type="EMBL" id="NDV11744.1"/>
    </source>
</evidence>
<keyword evidence="5" id="KW-1185">Reference proteome</keyword>
<dbReference type="GO" id="GO:0008932">
    <property type="term" value="F:lytic endotransglycosylase activity"/>
    <property type="evidence" value="ECO:0007669"/>
    <property type="project" value="TreeGrafter"/>
</dbReference>
<dbReference type="SUPFAM" id="SSF53955">
    <property type="entry name" value="Lysozyme-like"/>
    <property type="match status" value="1"/>
</dbReference>
<feature type="domain" description="LysM" evidence="3">
    <location>
        <begin position="546"/>
        <end position="589"/>
    </location>
</feature>
<comment type="caution">
    <text evidence="4">The sequence shown here is derived from an EMBL/GenBank/DDBJ whole genome shotgun (WGS) entry which is preliminary data.</text>
</comment>
<dbReference type="Gene3D" id="1.10.530.10">
    <property type="match status" value="1"/>
</dbReference>
<dbReference type="PROSITE" id="PS00922">
    <property type="entry name" value="TRANSGLYCOSYLASE"/>
    <property type="match status" value="1"/>
</dbReference>
<dbReference type="InterPro" id="IPR036779">
    <property type="entry name" value="LysM_dom_sf"/>
</dbReference>
<dbReference type="CDD" id="cd16894">
    <property type="entry name" value="MltD-like"/>
    <property type="match status" value="1"/>
</dbReference>
<proteinExistence type="inferred from homology"/>
<dbReference type="EMBL" id="JAAGAA010000002">
    <property type="protein sequence ID" value="NDV11744.1"/>
    <property type="molecule type" value="Genomic_DNA"/>
</dbReference>
<dbReference type="GO" id="GO:0016020">
    <property type="term" value="C:membrane"/>
    <property type="evidence" value="ECO:0007669"/>
    <property type="project" value="InterPro"/>
</dbReference>
<protein>
    <submittedName>
        <fullName evidence="4">LysM peptidoglycan-binding domain-containing protein</fullName>
    </submittedName>
</protein>
<dbReference type="Pfam" id="PF01476">
    <property type="entry name" value="LysM"/>
    <property type="match status" value="2"/>
</dbReference>
<evidence type="ECO:0000256" key="1">
    <source>
        <dbReference type="ARBA" id="ARBA00007734"/>
    </source>
</evidence>
<keyword evidence="2" id="KW-0732">Signal</keyword>
<evidence type="ECO:0000256" key="2">
    <source>
        <dbReference type="SAM" id="SignalP"/>
    </source>
</evidence>
<dbReference type="CDD" id="cd00118">
    <property type="entry name" value="LysM"/>
    <property type="match status" value="2"/>
</dbReference>
<comment type="similarity">
    <text evidence="1">Belongs to the transglycosylase Slt family.</text>
</comment>
<dbReference type="PANTHER" id="PTHR33734">
    <property type="entry name" value="LYSM DOMAIN-CONTAINING GPI-ANCHORED PROTEIN 2"/>
    <property type="match status" value="1"/>
</dbReference>
<dbReference type="InterPro" id="IPR018392">
    <property type="entry name" value="LysM"/>
</dbReference>
<dbReference type="Pfam" id="PF01464">
    <property type="entry name" value="SLT"/>
    <property type="match status" value="1"/>
</dbReference>
<name>A0A6B2KNK0_9NEIS</name>
<dbReference type="Proteomes" id="UP000482578">
    <property type="component" value="Unassembled WGS sequence"/>
</dbReference>
<dbReference type="PANTHER" id="PTHR33734:SF22">
    <property type="entry name" value="MEMBRANE-BOUND LYTIC MUREIN TRANSGLYCOSYLASE D"/>
    <property type="match status" value="1"/>
</dbReference>
<dbReference type="SUPFAM" id="SSF54106">
    <property type="entry name" value="LysM domain"/>
    <property type="match status" value="2"/>
</dbReference>
<feature type="chain" id="PRO_5025372189" evidence="2">
    <location>
        <begin position="19"/>
        <end position="666"/>
    </location>
</feature>
<evidence type="ECO:0000259" key="3">
    <source>
        <dbReference type="PROSITE" id="PS51782"/>
    </source>
</evidence>
<organism evidence="4 5">
    <name type="scientific">Crenobacter caeni</name>
    <dbReference type="NCBI Taxonomy" id="2705474"/>
    <lineage>
        <taxon>Bacteria</taxon>
        <taxon>Pseudomonadati</taxon>
        <taxon>Pseudomonadota</taxon>
        <taxon>Betaproteobacteria</taxon>
        <taxon>Neisseriales</taxon>
        <taxon>Neisseriaceae</taxon>
        <taxon>Crenobacter</taxon>
    </lineage>
</organism>